<dbReference type="EMBL" id="LT907975">
    <property type="protein sequence ID" value="SOB57317.1"/>
    <property type="molecule type" value="Genomic_DNA"/>
</dbReference>
<organism evidence="2 3">
    <name type="scientific">Pseudodesulfovibrio profundus</name>
    <dbReference type="NCBI Taxonomy" id="57320"/>
    <lineage>
        <taxon>Bacteria</taxon>
        <taxon>Pseudomonadati</taxon>
        <taxon>Thermodesulfobacteriota</taxon>
        <taxon>Desulfovibrionia</taxon>
        <taxon>Desulfovibrionales</taxon>
        <taxon>Desulfovibrionaceae</taxon>
    </lineage>
</organism>
<accession>A0A2C8F3M2</accession>
<dbReference type="KEGG" id="pprf:DPRO_0436"/>
<dbReference type="Proteomes" id="UP000219215">
    <property type="component" value="Chromosome DPRO"/>
</dbReference>
<dbReference type="GO" id="GO:0016787">
    <property type="term" value="F:hydrolase activity"/>
    <property type="evidence" value="ECO:0007669"/>
    <property type="project" value="UniProtKB-KW"/>
</dbReference>
<feature type="domain" description="Nudix hydrolase" evidence="1">
    <location>
        <begin position="40"/>
        <end position="169"/>
    </location>
</feature>
<evidence type="ECO:0000313" key="3">
    <source>
        <dbReference type="Proteomes" id="UP000219215"/>
    </source>
</evidence>
<evidence type="ECO:0000313" key="2">
    <source>
        <dbReference type="EMBL" id="SOB57317.1"/>
    </source>
</evidence>
<dbReference type="InterPro" id="IPR015797">
    <property type="entry name" value="NUDIX_hydrolase-like_dom_sf"/>
</dbReference>
<dbReference type="InterPro" id="IPR000086">
    <property type="entry name" value="NUDIX_hydrolase_dom"/>
</dbReference>
<dbReference type="PROSITE" id="PS51462">
    <property type="entry name" value="NUDIX"/>
    <property type="match status" value="1"/>
</dbReference>
<reference evidence="3" key="1">
    <citation type="submission" date="2017-09" db="EMBL/GenBank/DDBJ databases">
        <authorList>
            <person name="Regsiter A."/>
            <person name="William W."/>
        </authorList>
    </citation>
    <scope>NUCLEOTIDE SEQUENCE [LARGE SCALE GENOMIC DNA]</scope>
    <source>
        <strain evidence="3">500-1</strain>
    </source>
</reference>
<proteinExistence type="predicted"/>
<keyword evidence="3" id="KW-1185">Reference proteome</keyword>
<evidence type="ECO:0000259" key="1">
    <source>
        <dbReference type="PROSITE" id="PS51462"/>
    </source>
</evidence>
<dbReference type="PANTHER" id="PTHR10885">
    <property type="entry name" value="ISOPENTENYL-DIPHOSPHATE DELTA-ISOMERASE"/>
    <property type="match status" value="1"/>
</dbReference>
<dbReference type="OrthoDB" id="9804563at2"/>
<sequence length="179" mass="20674">MNKENKNGSPDDQLHLLEVVDDNNRPIAALPAEITHRQLLKHRSVQVMIFNSDRKIYLQKRHKQKSIFPGRWDISARTHPHVNESTEDAAIRVLHEKLDMEVESLQFVRTLPACPETAFENMTIYALTKNTQPIKPNSKEVEEGYYFSNEELTCLVKEFRELLTPNIVTLWEAGLLVAP</sequence>
<dbReference type="Gene3D" id="3.90.79.10">
    <property type="entry name" value="Nucleoside Triphosphate Pyrophosphohydrolase"/>
    <property type="match status" value="1"/>
</dbReference>
<dbReference type="CDD" id="cd04692">
    <property type="entry name" value="NUDIX_Hydrolase"/>
    <property type="match status" value="1"/>
</dbReference>
<dbReference type="RefSeq" id="WP_097010600.1">
    <property type="nucleotide sequence ID" value="NZ_LT907975.1"/>
</dbReference>
<keyword evidence="2" id="KW-0378">Hydrolase</keyword>
<dbReference type="PANTHER" id="PTHR10885:SF0">
    <property type="entry name" value="ISOPENTENYL-DIPHOSPHATE DELTA-ISOMERASE"/>
    <property type="match status" value="1"/>
</dbReference>
<dbReference type="SUPFAM" id="SSF55811">
    <property type="entry name" value="Nudix"/>
    <property type="match status" value="1"/>
</dbReference>
<gene>
    <name evidence="2" type="ORF">DPRO_0436</name>
</gene>
<protein>
    <submittedName>
        <fullName evidence="2">NUDIX hydrolase</fullName>
    </submittedName>
</protein>
<dbReference type="Pfam" id="PF00293">
    <property type="entry name" value="NUDIX"/>
    <property type="match status" value="1"/>
</dbReference>
<dbReference type="AlphaFoldDB" id="A0A2C8F3M2"/>
<name>A0A2C8F3M2_9BACT</name>